<evidence type="ECO:0000256" key="9">
    <source>
        <dbReference type="ARBA" id="ARBA00023242"/>
    </source>
</evidence>
<keyword evidence="9 11" id="KW-0539">Nucleus</keyword>
<evidence type="ECO:0000313" key="15">
    <source>
        <dbReference type="Proteomes" id="UP001549920"/>
    </source>
</evidence>
<evidence type="ECO:0000313" key="14">
    <source>
        <dbReference type="EMBL" id="KAL0858971.1"/>
    </source>
</evidence>
<keyword evidence="15" id="KW-1185">Reference proteome</keyword>
<proteinExistence type="inferred from homology"/>
<keyword evidence="8 11" id="KW-0804">Transcription</keyword>
<keyword evidence="4" id="KW-0853">WD repeat</keyword>
<evidence type="ECO:0000256" key="8">
    <source>
        <dbReference type="ARBA" id="ARBA00023163"/>
    </source>
</evidence>
<dbReference type="InterPro" id="IPR048616">
    <property type="entry name" value="MED16_bridge"/>
</dbReference>
<evidence type="ECO:0000259" key="12">
    <source>
        <dbReference type="Pfam" id="PF11635"/>
    </source>
</evidence>
<accession>A0ABR3H2D8</accession>
<keyword evidence="6 11" id="KW-0805">Transcription regulation</keyword>
<protein>
    <recommendedName>
        <fullName evidence="3 11">Mediator of RNA polymerase II transcription subunit 16</fullName>
    </recommendedName>
    <alternativeName>
        <fullName evidence="10 11">Mediator complex subunit 16</fullName>
    </alternativeName>
</protein>
<evidence type="ECO:0000256" key="7">
    <source>
        <dbReference type="ARBA" id="ARBA00023159"/>
    </source>
</evidence>
<evidence type="ECO:0000256" key="5">
    <source>
        <dbReference type="ARBA" id="ARBA00022737"/>
    </source>
</evidence>
<dbReference type="PANTHER" id="PTHR13224:SF6">
    <property type="entry name" value="MEDIATOR OF RNA POLYMERASE II TRANSCRIPTION SUBUNIT 16"/>
    <property type="match status" value="1"/>
</dbReference>
<name>A0ABR3H2D8_LOXSC</name>
<evidence type="ECO:0000256" key="3">
    <source>
        <dbReference type="ARBA" id="ARBA00019614"/>
    </source>
</evidence>
<dbReference type="Proteomes" id="UP001549920">
    <property type="component" value="Unassembled WGS sequence"/>
</dbReference>
<evidence type="ECO:0000256" key="6">
    <source>
        <dbReference type="ARBA" id="ARBA00023015"/>
    </source>
</evidence>
<dbReference type="EMBL" id="JBEUOH010000028">
    <property type="protein sequence ID" value="KAL0858971.1"/>
    <property type="molecule type" value="Genomic_DNA"/>
</dbReference>
<comment type="subcellular location">
    <subcellularLocation>
        <location evidence="1 11">Nucleus</location>
    </subcellularLocation>
</comment>
<keyword evidence="5" id="KW-0677">Repeat</keyword>
<dbReference type="Pfam" id="PF11635">
    <property type="entry name" value="Med16_N"/>
    <property type="match status" value="1"/>
</dbReference>
<organism evidence="14 15">
    <name type="scientific">Loxostege sticticalis</name>
    <name type="common">Beet webworm moth</name>
    <dbReference type="NCBI Taxonomy" id="481309"/>
    <lineage>
        <taxon>Eukaryota</taxon>
        <taxon>Metazoa</taxon>
        <taxon>Ecdysozoa</taxon>
        <taxon>Arthropoda</taxon>
        <taxon>Hexapoda</taxon>
        <taxon>Insecta</taxon>
        <taxon>Pterygota</taxon>
        <taxon>Neoptera</taxon>
        <taxon>Endopterygota</taxon>
        <taxon>Lepidoptera</taxon>
        <taxon>Glossata</taxon>
        <taxon>Ditrysia</taxon>
        <taxon>Pyraloidea</taxon>
        <taxon>Crambidae</taxon>
        <taxon>Pyraustinae</taxon>
        <taxon>Loxostege</taxon>
    </lineage>
</organism>
<gene>
    <name evidence="11" type="primary">MED16</name>
    <name evidence="14" type="ORF">ABMA27_010830</name>
</gene>
<evidence type="ECO:0000259" key="13">
    <source>
        <dbReference type="Pfam" id="PF20718"/>
    </source>
</evidence>
<feature type="domain" description="Mediator of RNA polymerase II transcription subunit 16 central helical bridge" evidence="13">
    <location>
        <begin position="475"/>
        <end position="646"/>
    </location>
</feature>
<dbReference type="InterPro" id="IPR036322">
    <property type="entry name" value="WD40_repeat_dom_sf"/>
</dbReference>
<feature type="domain" description="Mediator complex subunit Med16 N-terminal" evidence="12">
    <location>
        <begin position="119"/>
        <end position="316"/>
    </location>
</feature>
<dbReference type="Pfam" id="PF20718">
    <property type="entry name" value="Med16_bridge"/>
    <property type="match status" value="1"/>
</dbReference>
<comment type="caution">
    <text evidence="14">The sequence shown here is derived from an EMBL/GenBank/DDBJ whole genome shotgun (WGS) entry which is preliminary data.</text>
</comment>
<evidence type="ECO:0000256" key="1">
    <source>
        <dbReference type="ARBA" id="ARBA00004123"/>
    </source>
</evidence>
<comment type="subunit">
    <text evidence="11">Component of the Mediator complex.</text>
</comment>
<dbReference type="InterPro" id="IPR048338">
    <property type="entry name" value="Mediator_Med16"/>
</dbReference>
<sequence>MELVYSMRRKPLKCEPPHFESSTDSEVVRPICTISSSNIIAFSSPTELSDVDGDTWGGHVYVCDLDTPWDSHKVTSTAHPVSALEWDSEGKQILVATTSGEVSVFGQKEYLLNDWTCLYSASFPGEHIIKAAFFHNGRRIVACEKKPDAPITDKFQMLRSTPTLKGFGGVACEGAAIITATGLVGALTPPAEGTRALSVTESLRAAREYVTAASIAHKNGNLLIAAVCRSASVWCVRVCAACVSRAPPARPAPPAPPHLALQPAPALYLPDAHVRAPASITWCLREDSDSLLVAGSTLTLWKLTERSHPVHKLFSKGALQGSTTPGGGPKPSADCFNTVVWQQTAVWPIEGGENAVQVASTKLPLSPPYAVLATPKALHLVQRDNHHYICSRPVIAGAGAVAVAAGGGSPPKKPKYGPGALPSGSPCAMVSSVEMSQLGGVCVCVDTHACLHVFRLQLWPDIPSPMAHATLACNLLEYSMVTGYDCLDLLMTLKPNIVEPVYERLTETFQRQSAPFQQYYYHSWLKLRIALCRMVGSLSHSVMWLTCTQMLHAACASAHSAYRTPDKDKLDDHHEQTLIALEAKPESLGDVSALQALRRPLQRALDIALTALLSLNQHQGMQQHGYDILSDPTAVTLLRKLVVLARASGRGGEALSRPLARIQAAGPKHDLLQEEWLTLNAGMTAPRVWEALPRCSVSAPHEKPYPLYLEYGVEPEALRYAPEPNFSYCETAPNLVAMDSIRYMYLGGGWRPAKWRQCGRCGARALPAAQPARHAAQRAHDARFLLACRCGGKWSLFSNV</sequence>
<evidence type="ECO:0000256" key="2">
    <source>
        <dbReference type="ARBA" id="ARBA00006543"/>
    </source>
</evidence>
<keyword evidence="7 11" id="KW-0010">Activator</keyword>
<comment type="function">
    <text evidence="11">Component of the Mediator complex, a coactivator involved in the regulated transcription of nearly all RNA polymerase II-dependent genes. Mediator functions as a bridge to convey information from gene-specific regulatory proteins to the basal RNA polymerase II transcription machinery. Mediator is recruited to promoters by direct interactions with regulatory proteins and serves as a scaffold for the assembly of a functional preinitiation complex with RNA polymerase II and the general transcription factors.</text>
</comment>
<reference evidence="14 15" key="1">
    <citation type="submission" date="2024-06" db="EMBL/GenBank/DDBJ databases">
        <title>A chromosome-level genome assembly of beet webworm, Loxostege sticticalis.</title>
        <authorList>
            <person name="Zhang Y."/>
        </authorList>
    </citation>
    <scope>NUCLEOTIDE SEQUENCE [LARGE SCALE GENOMIC DNA]</scope>
    <source>
        <strain evidence="14">AQ026</strain>
        <tissue evidence="14">Whole body</tissue>
    </source>
</reference>
<dbReference type="SUPFAM" id="SSF50978">
    <property type="entry name" value="WD40 repeat-like"/>
    <property type="match status" value="1"/>
</dbReference>
<evidence type="ECO:0000256" key="11">
    <source>
        <dbReference type="RuleBase" id="RU364149"/>
    </source>
</evidence>
<comment type="similarity">
    <text evidence="2 11">Belongs to the Mediator complex subunit 16 family.</text>
</comment>
<evidence type="ECO:0000256" key="4">
    <source>
        <dbReference type="ARBA" id="ARBA00022574"/>
    </source>
</evidence>
<dbReference type="InterPro" id="IPR021665">
    <property type="entry name" value="Mediator_Med16_N"/>
</dbReference>
<dbReference type="PANTHER" id="PTHR13224">
    <property type="entry name" value="THYROID HORMONE RECEPTOR-ASSOCIATED PROTEIN-RELATED"/>
    <property type="match status" value="1"/>
</dbReference>
<evidence type="ECO:0000256" key="10">
    <source>
        <dbReference type="ARBA" id="ARBA00032015"/>
    </source>
</evidence>